<organism evidence="3">
    <name type="scientific">Leifsonia sp. NPDC080035</name>
    <dbReference type="NCBI Taxonomy" id="3143936"/>
    <lineage>
        <taxon>Bacteria</taxon>
        <taxon>Bacillati</taxon>
        <taxon>Actinomycetota</taxon>
        <taxon>Actinomycetes</taxon>
        <taxon>Micrococcales</taxon>
        <taxon>Microbacteriaceae</taxon>
        <taxon>Leifsonia</taxon>
    </lineage>
</organism>
<evidence type="ECO:0000313" key="3">
    <source>
        <dbReference type="EMBL" id="XBM49046.1"/>
    </source>
</evidence>
<dbReference type="GO" id="GO:0008374">
    <property type="term" value="F:O-acyltransferase activity"/>
    <property type="evidence" value="ECO:0007669"/>
    <property type="project" value="TreeGrafter"/>
</dbReference>
<reference evidence="3" key="1">
    <citation type="submission" date="2024-05" db="EMBL/GenBank/DDBJ databases">
        <title>The Natural Products Discovery Center: Release of the First 8490 Sequenced Strains for Exploring Actinobacteria Biosynthetic Diversity.</title>
        <authorList>
            <person name="Kalkreuter E."/>
            <person name="Kautsar S.A."/>
            <person name="Yang D."/>
            <person name="Bader C.D."/>
            <person name="Teijaro C.N."/>
            <person name="Fluegel L."/>
            <person name="Davis C.M."/>
            <person name="Simpson J.R."/>
            <person name="Lauterbach L."/>
            <person name="Steele A.D."/>
            <person name="Gui C."/>
            <person name="Meng S."/>
            <person name="Li G."/>
            <person name="Viehrig K."/>
            <person name="Ye F."/>
            <person name="Su P."/>
            <person name="Kiefer A.F."/>
            <person name="Nichols A."/>
            <person name="Cepeda A.J."/>
            <person name="Yan W."/>
            <person name="Fan B."/>
            <person name="Jiang Y."/>
            <person name="Adhikari A."/>
            <person name="Zheng C.-J."/>
            <person name="Schuster L."/>
            <person name="Cowan T.M."/>
            <person name="Smanski M.J."/>
            <person name="Chevrette M.G."/>
            <person name="de Carvalho L.P.S."/>
            <person name="Shen B."/>
        </authorList>
    </citation>
    <scope>NUCLEOTIDE SEQUENCE</scope>
    <source>
        <strain evidence="3">NPDC080035</strain>
    </source>
</reference>
<dbReference type="CDD" id="cd04647">
    <property type="entry name" value="LbH_MAT_like"/>
    <property type="match status" value="1"/>
</dbReference>
<dbReference type="EC" id="2.3.1.-" evidence="3"/>
<evidence type="ECO:0000256" key="1">
    <source>
        <dbReference type="ARBA" id="ARBA00007274"/>
    </source>
</evidence>
<keyword evidence="3" id="KW-0012">Acyltransferase</keyword>
<sequence length="165" mass="16959">MSSALVHLVNLVSAVLPQTRAFGLRRRMYRSVGVRVGADVRINGGVVIQYPNVSIGAGTWVGRRSEFACSPRAAVIIGAHCDISQDVLFVTGSHEIGDTDKRAGSGTNRAISVGDGSWIGARATLLGGTVLGIGTVVAAGAVVTGEFPPNVLLAGVPAKVIRELG</sequence>
<dbReference type="InterPro" id="IPR001451">
    <property type="entry name" value="Hexapep"/>
</dbReference>
<dbReference type="AlphaFoldDB" id="A0AAU7GDQ6"/>
<dbReference type="SUPFAM" id="SSF51161">
    <property type="entry name" value="Trimeric LpxA-like enzymes"/>
    <property type="match status" value="1"/>
</dbReference>
<dbReference type="PANTHER" id="PTHR23416">
    <property type="entry name" value="SIALIC ACID SYNTHASE-RELATED"/>
    <property type="match status" value="1"/>
</dbReference>
<dbReference type="InterPro" id="IPR051159">
    <property type="entry name" value="Hexapeptide_acetyltransf"/>
</dbReference>
<dbReference type="Gene3D" id="2.160.10.10">
    <property type="entry name" value="Hexapeptide repeat proteins"/>
    <property type="match status" value="1"/>
</dbReference>
<keyword evidence="2 3" id="KW-0808">Transferase</keyword>
<proteinExistence type="inferred from homology"/>
<dbReference type="GO" id="GO:0005829">
    <property type="term" value="C:cytosol"/>
    <property type="evidence" value="ECO:0007669"/>
    <property type="project" value="TreeGrafter"/>
</dbReference>
<dbReference type="EMBL" id="CP157390">
    <property type="protein sequence ID" value="XBM49046.1"/>
    <property type="molecule type" value="Genomic_DNA"/>
</dbReference>
<comment type="similarity">
    <text evidence="1">Belongs to the transferase hexapeptide repeat family.</text>
</comment>
<protein>
    <submittedName>
        <fullName evidence="3">Acyltransferase</fullName>
        <ecNumber evidence="3">2.3.1.-</ecNumber>
    </submittedName>
</protein>
<dbReference type="RefSeq" id="WP_348788966.1">
    <property type="nucleotide sequence ID" value="NZ_CP157390.1"/>
</dbReference>
<dbReference type="Pfam" id="PF14602">
    <property type="entry name" value="Hexapep_2"/>
    <property type="match status" value="1"/>
</dbReference>
<dbReference type="InterPro" id="IPR011004">
    <property type="entry name" value="Trimer_LpxA-like_sf"/>
</dbReference>
<gene>
    <name evidence="3" type="ORF">AAME72_04115</name>
</gene>
<evidence type="ECO:0000256" key="2">
    <source>
        <dbReference type="ARBA" id="ARBA00022679"/>
    </source>
</evidence>
<name>A0AAU7GDQ6_9MICO</name>
<dbReference type="PANTHER" id="PTHR23416:SF23">
    <property type="entry name" value="ACETYLTRANSFERASE C18B11.09C-RELATED"/>
    <property type="match status" value="1"/>
</dbReference>
<accession>A0AAU7GDQ6</accession>